<dbReference type="EMBL" id="CAXDID020000564">
    <property type="protein sequence ID" value="CAL6103260.1"/>
    <property type="molecule type" value="Genomic_DNA"/>
</dbReference>
<keyword evidence="5" id="KW-1185">Reference proteome</keyword>
<comment type="caution">
    <text evidence="3">The sequence shown here is derived from an EMBL/GenBank/DDBJ whole genome shotgun (WGS) entry which is preliminary data.</text>
</comment>
<evidence type="ECO:0000256" key="2">
    <source>
        <dbReference type="SAM" id="MobiDB-lite"/>
    </source>
</evidence>
<dbReference type="EMBL" id="CATOUU010000146">
    <property type="protein sequence ID" value="CAI9917983.1"/>
    <property type="molecule type" value="Genomic_DNA"/>
</dbReference>
<keyword evidence="1" id="KW-0175">Coiled coil</keyword>
<gene>
    <name evidence="3" type="ORF">HINF_LOCUS5628</name>
    <name evidence="4" type="ORF">HINF_LOCUS72060</name>
</gene>
<protein>
    <submittedName>
        <fullName evidence="4">Hypothetical_protein</fullName>
    </submittedName>
</protein>
<name>A0AA86TNG3_9EUKA</name>
<sequence length="795" mass="93895">MKKKLQYTPILTNMLIKQNLINKSNQTQFNREDNEKLCIENYLKSKSKSSLAKSFDTIYQQTKQIQNKSFDMTNISEMNKIRRQNQNKYIEQIEYYHRYCQKLSRDSRFMHACPLKQQIQKMMVEKKDEIVKKCQKESEQMMSEFYQQIKNSDVQDHIVDQTYLSIQQVRLQFMRYLNQFLNYPQQSVEYELLQLTNLIQVQPPENIHEIQTSQVQSYLQQFHEISQNCINQLNDLKQQQAVMSIDSSFDEVIMLQSKIIKTIESCSEPIALQILLNFCWELQKRVFVRKTNPDLLKNSLIRNRNAFGKLIDSDKKIVQQNEALKIQYFELINLFARQLQELNNVKQLDTLLIDYLVKIQIKGKDQQNYKYIDASDDEISDDFDTEEQTQDQEPPEPPQQEMEQQPKIEPLPNLYSQPAPTPIPPASPVKPKESPKQDSQPHQEKQPSPLPKLSSSISNVIQNSQTSLVKQESITNSFEQNGFENFQRQNSLDENLFHSVSQKKKLQDLADTLTWHPEIINNNKTGNELQKLFLQFRFEISLNERKVLAKRIKILQQEEKEAVQERMNRIKSKYSVAQVSRVIELFTEFELKQLQDPASPFIFAQETYLGISEHLNNQNQIQNFSTGSIQLHFEAQQAILLKIEENQKQFKNPQVKTIRRLQKIETELQNILEAENQEKNRKTLIKCIQSLRKNTTIKLLNAFQLDQTKIFLLDLVKTNLLSPQINEIINQLKLIKNRKAQSKTEILSQFVINEKQKYNLLQNEKEISSFLKQFEEYIKLREGVLEEIKEFVQYD</sequence>
<accession>A0AA86TNG3</accession>
<evidence type="ECO:0000313" key="5">
    <source>
        <dbReference type="Proteomes" id="UP001642409"/>
    </source>
</evidence>
<proteinExistence type="predicted"/>
<feature type="region of interest" description="Disordered" evidence="2">
    <location>
        <begin position="381"/>
        <end position="455"/>
    </location>
</feature>
<feature type="compositionally biased region" description="Basic and acidic residues" evidence="2">
    <location>
        <begin position="430"/>
        <end position="445"/>
    </location>
</feature>
<feature type="compositionally biased region" description="Low complexity" evidence="2">
    <location>
        <begin position="399"/>
        <end position="410"/>
    </location>
</feature>
<evidence type="ECO:0000256" key="1">
    <source>
        <dbReference type="SAM" id="Coils"/>
    </source>
</evidence>
<reference evidence="4 5" key="2">
    <citation type="submission" date="2024-07" db="EMBL/GenBank/DDBJ databases">
        <authorList>
            <person name="Akdeniz Z."/>
        </authorList>
    </citation>
    <scope>NUCLEOTIDE SEQUENCE [LARGE SCALE GENOMIC DNA]</scope>
</reference>
<evidence type="ECO:0000313" key="4">
    <source>
        <dbReference type="EMBL" id="CAL6103260.1"/>
    </source>
</evidence>
<dbReference type="AlphaFoldDB" id="A0AA86TNG3"/>
<feature type="compositionally biased region" description="Acidic residues" evidence="2">
    <location>
        <begin position="381"/>
        <end position="394"/>
    </location>
</feature>
<reference evidence="3" key="1">
    <citation type="submission" date="2023-06" db="EMBL/GenBank/DDBJ databases">
        <authorList>
            <person name="Kurt Z."/>
        </authorList>
    </citation>
    <scope>NUCLEOTIDE SEQUENCE</scope>
</reference>
<dbReference type="Proteomes" id="UP001642409">
    <property type="component" value="Unassembled WGS sequence"/>
</dbReference>
<evidence type="ECO:0000313" key="3">
    <source>
        <dbReference type="EMBL" id="CAI9917983.1"/>
    </source>
</evidence>
<feature type="coiled-coil region" evidence="1">
    <location>
        <begin position="658"/>
        <end position="694"/>
    </location>
</feature>
<organism evidence="3">
    <name type="scientific">Hexamita inflata</name>
    <dbReference type="NCBI Taxonomy" id="28002"/>
    <lineage>
        <taxon>Eukaryota</taxon>
        <taxon>Metamonada</taxon>
        <taxon>Diplomonadida</taxon>
        <taxon>Hexamitidae</taxon>
        <taxon>Hexamitinae</taxon>
        <taxon>Hexamita</taxon>
    </lineage>
</organism>
<feature type="compositionally biased region" description="Pro residues" evidence="2">
    <location>
        <begin position="419"/>
        <end position="428"/>
    </location>
</feature>